<organism evidence="2 3">
    <name type="scientific">Araneus ventricosus</name>
    <name type="common">Orbweaver spider</name>
    <name type="synonym">Epeira ventricosa</name>
    <dbReference type="NCBI Taxonomy" id="182803"/>
    <lineage>
        <taxon>Eukaryota</taxon>
        <taxon>Metazoa</taxon>
        <taxon>Ecdysozoa</taxon>
        <taxon>Arthropoda</taxon>
        <taxon>Chelicerata</taxon>
        <taxon>Arachnida</taxon>
        <taxon>Araneae</taxon>
        <taxon>Araneomorphae</taxon>
        <taxon>Entelegynae</taxon>
        <taxon>Araneoidea</taxon>
        <taxon>Araneidae</taxon>
        <taxon>Araneus</taxon>
    </lineage>
</organism>
<keyword evidence="1" id="KW-0472">Membrane</keyword>
<dbReference type="Proteomes" id="UP000499080">
    <property type="component" value="Unassembled WGS sequence"/>
</dbReference>
<keyword evidence="3" id="KW-1185">Reference proteome</keyword>
<gene>
    <name evidence="2" type="ORF">AVEN_147627_1</name>
</gene>
<dbReference type="AlphaFoldDB" id="A0A4Y2HEJ6"/>
<evidence type="ECO:0000313" key="3">
    <source>
        <dbReference type="Proteomes" id="UP000499080"/>
    </source>
</evidence>
<protein>
    <submittedName>
        <fullName evidence="2">Uncharacterized protein</fullName>
    </submittedName>
</protein>
<name>A0A4Y2HEJ6_ARAVE</name>
<evidence type="ECO:0000313" key="2">
    <source>
        <dbReference type="EMBL" id="GBM63691.1"/>
    </source>
</evidence>
<sequence>MLQGVVCKIEKIIYINPRGACVLLLLVVGSLLLRLFNALGPVGWAGLCSTTPAGEHLAPTYDLACNMPGPEKYILCILCREYSSGPGNRPTYTTALQGNRVSNLKPSGLRDRD</sequence>
<accession>A0A4Y2HEJ6</accession>
<dbReference type="EMBL" id="BGPR01001884">
    <property type="protein sequence ID" value="GBM63691.1"/>
    <property type="molecule type" value="Genomic_DNA"/>
</dbReference>
<keyword evidence="1" id="KW-1133">Transmembrane helix</keyword>
<proteinExistence type="predicted"/>
<keyword evidence="1" id="KW-0812">Transmembrane</keyword>
<evidence type="ECO:0000256" key="1">
    <source>
        <dbReference type="SAM" id="Phobius"/>
    </source>
</evidence>
<comment type="caution">
    <text evidence="2">The sequence shown here is derived from an EMBL/GenBank/DDBJ whole genome shotgun (WGS) entry which is preliminary data.</text>
</comment>
<reference evidence="2 3" key="1">
    <citation type="journal article" date="2019" name="Sci. Rep.">
        <title>Orb-weaving spider Araneus ventricosus genome elucidates the spidroin gene catalogue.</title>
        <authorList>
            <person name="Kono N."/>
            <person name="Nakamura H."/>
            <person name="Ohtoshi R."/>
            <person name="Moran D.A.P."/>
            <person name="Shinohara A."/>
            <person name="Yoshida Y."/>
            <person name="Fujiwara M."/>
            <person name="Mori M."/>
            <person name="Tomita M."/>
            <person name="Arakawa K."/>
        </authorList>
    </citation>
    <scope>NUCLEOTIDE SEQUENCE [LARGE SCALE GENOMIC DNA]</scope>
</reference>
<feature type="transmembrane region" description="Helical" evidence="1">
    <location>
        <begin position="21"/>
        <end position="44"/>
    </location>
</feature>